<sequence length="2037" mass="229792">MAGSKANAKRQNQKRKQRLDAEPQTSAKRLRSDIAPKRHGPWNNLQLILCIQDKDNDLSSKVNQAFNFVRSSVENGVGACQDCNTIKFPRLISYLNDWIVTLLFPPNGKKNWGDGKTPELEGIEAYMDIRCWEIFKLCLQESLKFHGSWSMPRNLLQTVQFVARDFLSLLEDTCISSGEVIISEERFKLYGTAIDCVSLVFLSHGGLSNKNLELWVETTKVLLDLVLKTYNNSLDDNNVGALAQRFLWSVLLPFSKLSVQRAKKGFHNFVDKLLEPLLHLSSELHLRVNRSNPIWTSRLKEAVEEVLSHGLFHQVHISEFLSLHGSENDVTACDEKSNDSKTTIKSYTRHLFDVLNRIIARKNAMAMGSLGLLFHLYATSARKFKLDEGLKTTEKIGDSRQPVPGKHSNSNTISADIQKSLFNFFVLIMEPLLLKINAYIEVEVDANTLLLDLQGLLKSVGNLLASFMREKVYLRTEDTSGGACLNFLKKIFNTLITSSTSVLHFSNYDTTNKMEIYGLPVNEILVAMGYLLQIEYEVIGEGLVNLWLLILSFSAINWNLGNAFDQCSLPCAIPALECQTIHLYSQLRQVEVAILALCKAIRLIICPEGYTEESSSRFLTFLSNEVHFEAVERLLSSQNFIHAIYKAVESIPEGQVCGCIRQIRDDISESLMWMKDFCPLVDGKKLQFFNLQVELFGRGLSRLYCLVLGSVTVTDGNRNLFGVSIKELMELMRPYLSIVVGQQPDTICKFFSSVTGQTVDRVVRKGKFLKKFGMSSQWVLVFFFQLYVSCQTLYRQASLMPPDLPKKSAEVVDYTAYSAFELMDRIDEIDFGFFSWIVQPSGSLLDVMKFISDIYLKHGPDDSSPLIYIFQSMALRRLIDVNKQIILFKYMQKKHYLQKPYRSQINTLKEEAAGLTNFIMENLSCVFQSPIFVSECVTCEDVVSVATQSNECDLGVYFADRKSLQTLIWSNVCKSVDVWSNHASKKQMKKFFSHLLHTYLQSVTSRFQESGVQDIDKFKLLKRVTLSQISSELLNDSLFYKQKFVHRNLASIFCDALEKSALPLFSNVPCTDVNLRSLPDWVEFLSSLDKSTVLIDENKEIQVDCSAVESSTTHSDSKLPADISREEKTFPVTDKVFRDCHHLLDLLCWMQDINARSFSYLMTCIFNLERLLVSALLYFQCTVHQDYYCEYLRLFVSCRKALWYILIGFYEKAETIQSLPNTIVSESSFPVLWITKSLSVVVGITESFSAKDIILCKSMMFSLLNYTSHVLSSIGKYQSVNAFSINKEAEVSCEEISNHMICHEENNLIPSSQNSPKLEALKCLTFMAENLKEHKHSLLVSINNSPHNVSVGFGLTIENIIRLSSAVCCFSRVLWGLTSSTGLTDAKDIDEKQLLILKSEHASELNSCISFLMELSDVFVNKFLVESNQLSNSSHSTQHSEDPVMQVSLSLTNLAPKVAVSKANTSAGPQNECKAAATCFTLSVDNVSKGFSDLGRALNPKGENSVARVLAGVDYSEPQGLNKHFLRSLVKADHPEIALLLRQLLIAFSSLLRLNLHRNDRFLPSSLVSTFIEISQLLLLEFAEMVVVPQQSALLLFDGACSYLRELVGYFPFTDPTSSRKVHTELIQVHMRAIGKSILLQGKGRTLTFHERQSSAKPLHCGSAEAYSSTELHCFALDEFRTRLRKSFKAYIEKSFELHLLSTIQVIERSLVGILEGCTVIYDVKTSKDGEEILSVVAGGIDCFRMILEFVSGRKGLKMIKRHSQSLVSAVFNIIVHLQTLLIFYDNLASGTVVSTPDPGSAILMGVEVLVTVSRKQAQFPMDVGQILHIPAVLFQNVCQFRVTKAPGPSEPLMISKKHICDPVKRVGHVDHQFLVSLFIVSCQLLCTIIMHRPSECRQCVAHLEASVAVLLNCLETVSDDESKMSKGCFSSDEELKCACFMRRIYEEIEQKKDIFSRQCSLFLSNYIRVYSGYGPKRSGIRREVDEALRPGVYALIDACSVDDLQYLHTVFGEGPCRNTLASLLHDRKLNKYEGKV</sequence>
<dbReference type="InterPro" id="IPR052609">
    <property type="entry name" value="Ribosome_Biogenesis_Reg"/>
</dbReference>
<reference evidence="3 4" key="1">
    <citation type="journal article" date="2015" name="Sci. Rep.">
        <title>The power of single molecule real-time sequencing technology in the de novo assembly of a eukaryotic genome.</title>
        <authorList>
            <person name="Sakai H."/>
            <person name="Naito K."/>
            <person name="Ogiso-Tanaka E."/>
            <person name="Takahashi Y."/>
            <person name="Iseki K."/>
            <person name="Muto C."/>
            <person name="Satou K."/>
            <person name="Teruya K."/>
            <person name="Shiroma A."/>
            <person name="Shimoji M."/>
            <person name="Hirano T."/>
            <person name="Itoh T."/>
            <person name="Kaga A."/>
            <person name="Tomooka N."/>
        </authorList>
    </citation>
    <scope>NUCLEOTIDE SEQUENCE [LARGE SCALE GENOMIC DNA]</scope>
    <source>
        <strain evidence="4">cv. Shumari</strain>
    </source>
</reference>
<keyword evidence="4" id="KW-1185">Reference proteome</keyword>
<evidence type="ECO:0000313" key="3">
    <source>
        <dbReference type="EMBL" id="BAT74308.1"/>
    </source>
</evidence>
<dbReference type="OrthoDB" id="160374at2759"/>
<evidence type="ECO:0000259" key="2">
    <source>
        <dbReference type="Pfam" id="PF10441"/>
    </source>
</evidence>
<dbReference type="PANTHER" id="PTHR15682">
    <property type="entry name" value="UNHEALTHY RIBOSOME BIOGENESIS PROTEIN 2 HOMOLOG"/>
    <property type="match status" value="1"/>
</dbReference>
<dbReference type="InterPro" id="IPR018849">
    <property type="entry name" value="Urb2/Npa2_C"/>
</dbReference>
<dbReference type="GO" id="GO:0042254">
    <property type="term" value="P:ribosome biogenesis"/>
    <property type="evidence" value="ECO:0007669"/>
    <property type="project" value="TreeGrafter"/>
</dbReference>
<gene>
    <name evidence="3" type="primary">Vigan.01G195100</name>
    <name evidence="3" type="ORF">VIGAN_01195100</name>
</gene>
<dbReference type="Pfam" id="PF10441">
    <property type="entry name" value="Urb2"/>
    <property type="match status" value="1"/>
</dbReference>
<evidence type="ECO:0000313" key="4">
    <source>
        <dbReference type="Proteomes" id="UP000291084"/>
    </source>
</evidence>
<dbReference type="GO" id="GO:0005730">
    <property type="term" value="C:nucleolus"/>
    <property type="evidence" value="ECO:0007669"/>
    <property type="project" value="TreeGrafter"/>
</dbReference>
<feature type="region of interest" description="Disordered" evidence="1">
    <location>
        <begin position="1"/>
        <end position="38"/>
    </location>
</feature>
<dbReference type="EMBL" id="AP015034">
    <property type="protein sequence ID" value="BAT74308.1"/>
    <property type="molecule type" value="Genomic_DNA"/>
</dbReference>
<name>A0A0S3R0Y4_PHAAN</name>
<organism evidence="3 4">
    <name type="scientific">Vigna angularis var. angularis</name>
    <dbReference type="NCBI Taxonomy" id="157739"/>
    <lineage>
        <taxon>Eukaryota</taxon>
        <taxon>Viridiplantae</taxon>
        <taxon>Streptophyta</taxon>
        <taxon>Embryophyta</taxon>
        <taxon>Tracheophyta</taxon>
        <taxon>Spermatophyta</taxon>
        <taxon>Magnoliopsida</taxon>
        <taxon>eudicotyledons</taxon>
        <taxon>Gunneridae</taxon>
        <taxon>Pentapetalae</taxon>
        <taxon>rosids</taxon>
        <taxon>fabids</taxon>
        <taxon>Fabales</taxon>
        <taxon>Fabaceae</taxon>
        <taxon>Papilionoideae</taxon>
        <taxon>50 kb inversion clade</taxon>
        <taxon>NPAAA clade</taxon>
        <taxon>indigoferoid/millettioid clade</taxon>
        <taxon>Phaseoleae</taxon>
        <taxon>Vigna</taxon>
    </lineage>
</organism>
<accession>A0A0S3R0Y4</accession>
<dbReference type="Proteomes" id="UP000291084">
    <property type="component" value="Chromosome 1"/>
</dbReference>
<proteinExistence type="predicted"/>
<dbReference type="PANTHER" id="PTHR15682:SF2">
    <property type="entry name" value="UNHEALTHY RIBOSOME BIOGENESIS PROTEIN 2 HOMOLOG"/>
    <property type="match status" value="1"/>
</dbReference>
<feature type="domain" description="Nucleolar 27S pre-rRNA processing Urb2/Npa2 C-terminal" evidence="2">
    <location>
        <begin position="1820"/>
        <end position="2036"/>
    </location>
</feature>
<evidence type="ECO:0000256" key="1">
    <source>
        <dbReference type="SAM" id="MobiDB-lite"/>
    </source>
</evidence>
<protein>
    <recommendedName>
        <fullName evidence="2">Nucleolar 27S pre-rRNA processing Urb2/Npa2 C-terminal domain-containing protein</fullName>
    </recommendedName>
</protein>
<feature type="compositionally biased region" description="Basic residues" evidence="1">
    <location>
        <begin position="7"/>
        <end position="17"/>
    </location>
</feature>